<gene>
    <name evidence="9" type="ORF">CTOB1V02_LOCUS13781</name>
</gene>
<keyword evidence="6 7" id="KW-0326">Glycosidase</keyword>
<evidence type="ECO:0000256" key="4">
    <source>
        <dbReference type="ARBA" id="ARBA00019905"/>
    </source>
</evidence>
<dbReference type="SUPFAM" id="SSF48208">
    <property type="entry name" value="Six-hairpin glycosidases"/>
    <property type="match status" value="1"/>
</dbReference>
<keyword evidence="5 7" id="KW-0378">Hydrolase</keyword>
<dbReference type="PRINTS" id="PR00744">
    <property type="entry name" value="GLHYDRLASE37"/>
</dbReference>
<dbReference type="AlphaFoldDB" id="A0A7R8WQ07"/>
<dbReference type="PROSITE" id="PS00928">
    <property type="entry name" value="TREHALASE_2"/>
    <property type="match status" value="1"/>
</dbReference>
<dbReference type="EMBL" id="OB675758">
    <property type="protein sequence ID" value="CAD7235966.1"/>
    <property type="molecule type" value="Genomic_DNA"/>
</dbReference>
<feature type="compositionally biased region" description="Polar residues" evidence="8">
    <location>
        <begin position="325"/>
        <end position="343"/>
    </location>
</feature>
<feature type="non-terminal residue" evidence="9">
    <location>
        <position position="343"/>
    </location>
</feature>
<protein>
    <recommendedName>
        <fullName evidence="4 7">Trehalase</fullName>
        <ecNumber evidence="3 7">3.2.1.28</ecNumber>
    </recommendedName>
    <alternativeName>
        <fullName evidence="7">Alpha-trehalose glucohydrolase</fullName>
    </alternativeName>
</protein>
<sequence>MATLEKEYRFWINSRTDTIEKDGKKYQLSRYNTFGNEPRPESYREDMETVEGLSPKAQANLHSQIQAACESGWDFSSRWFKEAGDIHGSLKDLHTRNIYPVDLNSLMVMNARILSDFYELLGDEQRQIQYQVIADQRNESLQELLYDSDQGMWFDYDRTEKRRRDVFYASNLFPLWTEAFPQGLHKYEIVQKALKYLRRQGVLSFPGGFPTSLSESDEQWDFPNGWAPLQHVVIEGLEKTGNPLALATAADLARKWMRNNYLTWKKHDAMYEKYNTNNIGYPGHGGEYRVVDGFGWTNGVALDLLMKYSDFDTTEDHGEALGTTAAPTSTASEVTSTSLVMGA</sequence>
<dbReference type="InterPro" id="IPR001661">
    <property type="entry name" value="Glyco_hydro_37"/>
</dbReference>
<comment type="similarity">
    <text evidence="2 7">Belongs to the glycosyl hydrolase 37 family.</text>
</comment>
<dbReference type="Gene3D" id="1.50.10.10">
    <property type="match status" value="1"/>
</dbReference>
<evidence type="ECO:0000256" key="3">
    <source>
        <dbReference type="ARBA" id="ARBA00012757"/>
    </source>
</evidence>
<evidence type="ECO:0000256" key="1">
    <source>
        <dbReference type="ARBA" id="ARBA00001576"/>
    </source>
</evidence>
<evidence type="ECO:0000256" key="6">
    <source>
        <dbReference type="ARBA" id="ARBA00023295"/>
    </source>
</evidence>
<organism evidence="9">
    <name type="scientific">Cyprideis torosa</name>
    <dbReference type="NCBI Taxonomy" id="163714"/>
    <lineage>
        <taxon>Eukaryota</taxon>
        <taxon>Metazoa</taxon>
        <taxon>Ecdysozoa</taxon>
        <taxon>Arthropoda</taxon>
        <taxon>Crustacea</taxon>
        <taxon>Oligostraca</taxon>
        <taxon>Ostracoda</taxon>
        <taxon>Podocopa</taxon>
        <taxon>Podocopida</taxon>
        <taxon>Cytherocopina</taxon>
        <taxon>Cytheroidea</taxon>
        <taxon>Cytherideidae</taxon>
        <taxon>Cyprideis</taxon>
    </lineage>
</organism>
<dbReference type="InterPro" id="IPR018232">
    <property type="entry name" value="Glyco_hydro_37_CS"/>
</dbReference>
<dbReference type="GO" id="GO:0004555">
    <property type="term" value="F:alpha,alpha-trehalase activity"/>
    <property type="evidence" value="ECO:0007669"/>
    <property type="project" value="UniProtKB-EC"/>
</dbReference>
<dbReference type="Pfam" id="PF01204">
    <property type="entry name" value="Trehalase"/>
    <property type="match status" value="1"/>
</dbReference>
<feature type="region of interest" description="Disordered" evidence="8">
    <location>
        <begin position="319"/>
        <end position="343"/>
    </location>
</feature>
<accession>A0A7R8WQ07</accession>
<dbReference type="PANTHER" id="PTHR23403:SF1">
    <property type="entry name" value="TREHALASE"/>
    <property type="match status" value="1"/>
</dbReference>
<dbReference type="EC" id="3.2.1.28" evidence="3 7"/>
<evidence type="ECO:0000256" key="5">
    <source>
        <dbReference type="ARBA" id="ARBA00022801"/>
    </source>
</evidence>
<dbReference type="PANTHER" id="PTHR23403">
    <property type="entry name" value="TREHALASE"/>
    <property type="match status" value="1"/>
</dbReference>
<evidence type="ECO:0000256" key="7">
    <source>
        <dbReference type="RuleBase" id="RU361180"/>
    </source>
</evidence>
<evidence type="ECO:0000256" key="8">
    <source>
        <dbReference type="SAM" id="MobiDB-lite"/>
    </source>
</evidence>
<dbReference type="InterPro" id="IPR008928">
    <property type="entry name" value="6-hairpin_glycosidase_sf"/>
</dbReference>
<name>A0A7R8WQ07_9CRUS</name>
<comment type="catalytic activity">
    <reaction evidence="1 7">
        <text>alpha,alpha-trehalose + H2O = alpha-D-glucose + beta-D-glucose</text>
        <dbReference type="Rhea" id="RHEA:32675"/>
        <dbReference type="ChEBI" id="CHEBI:15377"/>
        <dbReference type="ChEBI" id="CHEBI:15903"/>
        <dbReference type="ChEBI" id="CHEBI:16551"/>
        <dbReference type="ChEBI" id="CHEBI:17925"/>
        <dbReference type="EC" id="3.2.1.28"/>
    </reaction>
</comment>
<evidence type="ECO:0000256" key="2">
    <source>
        <dbReference type="ARBA" id="ARBA00005615"/>
    </source>
</evidence>
<reference evidence="9" key="1">
    <citation type="submission" date="2020-11" db="EMBL/GenBank/DDBJ databases">
        <authorList>
            <person name="Tran Van P."/>
        </authorList>
    </citation>
    <scope>NUCLEOTIDE SEQUENCE</scope>
</reference>
<dbReference type="GO" id="GO:0005993">
    <property type="term" value="P:trehalose catabolic process"/>
    <property type="evidence" value="ECO:0007669"/>
    <property type="project" value="TreeGrafter"/>
</dbReference>
<dbReference type="InterPro" id="IPR012341">
    <property type="entry name" value="6hp_glycosidase-like_sf"/>
</dbReference>
<proteinExistence type="inferred from homology"/>
<evidence type="ECO:0000313" key="9">
    <source>
        <dbReference type="EMBL" id="CAD7235966.1"/>
    </source>
</evidence>
<dbReference type="OrthoDB" id="3542292at2759"/>